<feature type="region of interest" description="Disordered" evidence="1">
    <location>
        <begin position="78"/>
        <end position="142"/>
    </location>
</feature>
<evidence type="ECO:0000313" key="5">
    <source>
        <dbReference type="Proteomes" id="UP000325313"/>
    </source>
</evidence>
<dbReference type="EMBL" id="VSWC01000079">
    <property type="protein sequence ID" value="KAA1093946.1"/>
    <property type="molecule type" value="Genomic_DNA"/>
</dbReference>
<evidence type="ECO:0000313" key="3">
    <source>
        <dbReference type="EMBL" id="KAA1093946.1"/>
    </source>
</evidence>
<comment type="caution">
    <text evidence="2">The sequence shown here is derived from an EMBL/GenBank/DDBJ whole genome shotgun (WGS) entry which is preliminary data.</text>
</comment>
<feature type="compositionally biased region" description="Acidic residues" evidence="1">
    <location>
        <begin position="132"/>
        <end position="142"/>
    </location>
</feature>
<reference evidence="4 5" key="1">
    <citation type="submission" date="2019-05" db="EMBL/GenBank/DDBJ databases">
        <title>Emergence of the Ug99 lineage of the wheat stem rust pathogen through somatic hybridization.</title>
        <authorList>
            <person name="Li F."/>
            <person name="Upadhyaya N.M."/>
            <person name="Sperschneider J."/>
            <person name="Matny O."/>
            <person name="Nguyen-Phuc H."/>
            <person name="Mago R."/>
            <person name="Raley C."/>
            <person name="Miller M.E."/>
            <person name="Silverstein K.A.T."/>
            <person name="Henningsen E."/>
            <person name="Hirsch C.D."/>
            <person name="Visser B."/>
            <person name="Pretorius Z.A."/>
            <person name="Steffenson B.J."/>
            <person name="Schwessinger B."/>
            <person name="Dodds P.N."/>
            <person name="Figueroa M."/>
        </authorList>
    </citation>
    <scope>NUCLEOTIDE SEQUENCE [LARGE SCALE GENOMIC DNA]</scope>
    <source>
        <strain evidence="3">21-0</strain>
        <strain evidence="2 5">Ug99</strain>
    </source>
</reference>
<feature type="region of interest" description="Disordered" evidence="1">
    <location>
        <begin position="29"/>
        <end position="54"/>
    </location>
</feature>
<evidence type="ECO:0000256" key="1">
    <source>
        <dbReference type="SAM" id="MobiDB-lite"/>
    </source>
</evidence>
<dbReference type="OrthoDB" id="10277037at2759"/>
<gene>
    <name evidence="3" type="ORF">PGT21_003981</name>
    <name evidence="2" type="ORF">PGTUg99_036298</name>
</gene>
<sequence length="211" mass="23592">MMVPYSSSASLQTHARLLIKQNVDDPQLVSEASDTGSKAMHPIKPVSHPVGAEAGSRKLSKRFLKCFCGYPAVDGATGARSVEATTSKSRLPEFESTRISPGSSYKGRPRELIPQSGGRSRSEKERPGSVDLDPEKEDESMDGQDVNFRFVIDSLTPEQEQAAINWVQSQNKFRKLDRQNGFFYPPRYQVYGKHVDAQFPPGYQEGYARYR</sequence>
<evidence type="ECO:0000313" key="4">
    <source>
        <dbReference type="Proteomes" id="UP000324748"/>
    </source>
</evidence>
<dbReference type="AlphaFoldDB" id="A0A5B0N3Z9"/>
<evidence type="ECO:0000313" key="2">
    <source>
        <dbReference type="EMBL" id="KAA1083572.1"/>
    </source>
</evidence>
<accession>A0A5B0N3Z9</accession>
<organism evidence="2 5">
    <name type="scientific">Puccinia graminis f. sp. tritici</name>
    <dbReference type="NCBI Taxonomy" id="56615"/>
    <lineage>
        <taxon>Eukaryota</taxon>
        <taxon>Fungi</taxon>
        <taxon>Dikarya</taxon>
        <taxon>Basidiomycota</taxon>
        <taxon>Pucciniomycotina</taxon>
        <taxon>Pucciniomycetes</taxon>
        <taxon>Pucciniales</taxon>
        <taxon>Pucciniaceae</taxon>
        <taxon>Puccinia</taxon>
    </lineage>
</organism>
<name>A0A5B0N3Z9_PUCGR</name>
<dbReference type="Proteomes" id="UP000324748">
    <property type="component" value="Unassembled WGS sequence"/>
</dbReference>
<dbReference type="Proteomes" id="UP000325313">
    <property type="component" value="Unassembled WGS sequence"/>
</dbReference>
<protein>
    <submittedName>
        <fullName evidence="2">Uncharacterized protein</fullName>
    </submittedName>
</protein>
<proteinExistence type="predicted"/>
<keyword evidence="4" id="KW-1185">Reference proteome</keyword>
<dbReference type="EMBL" id="VDEP01000438">
    <property type="protein sequence ID" value="KAA1083572.1"/>
    <property type="molecule type" value="Genomic_DNA"/>
</dbReference>